<keyword evidence="1" id="KW-0444">Lipid biosynthesis</keyword>
<reference evidence="4" key="1">
    <citation type="submission" date="2023-06" db="EMBL/GenBank/DDBJ databases">
        <title>Robiginitalea aurantiacus sp. nov. and Algoriphagus sediminis sp. nov., isolated from coastal sediment.</title>
        <authorList>
            <person name="Zhou Z.Y."/>
            <person name="An J."/>
            <person name="Jia Y.W."/>
            <person name="Du Z.J."/>
        </authorList>
    </citation>
    <scope>NUCLEOTIDE SEQUENCE</scope>
    <source>
        <strain evidence="4">C2-7</strain>
    </source>
</reference>
<comment type="caution">
    <text evidence="4">The sequence shown here is derived from an EMBL/GenBank/DDBJ whole genome shotgun (WGS) entry which is preliminary data.</text>
</comment>
<gene>
    <name evidence="4" type="ORF">QVH07_03410</name>
</gene>
<evidence type="ECO:0000256" key="3">
    <source>
        <dbReference type="ARBA" id="ARBA00023098"/>
    </source>
</evidence>
<evidence type="ECO:0000256" key="1">
    <source>
        <dbReference type="ARBA" id="ARBA00022516"/>
    </source>
</evidence>
<dbReference type="PIRSF" id="PIRSF011489">
    <property type="entry name" value="DUF479"/>
    <property type="match status" value="1"/>
</dbReference>
<dbReference type="EMBL" id="JAUEPH010000002">
    <property type="protein sequence ID" value="MDN3203176.1"/>
    <property type="molecule type" value="Genomic_DNA"/>
</dbReference>
<dbReference type="PANTHER" id="PTHR38764">
    <property type="entry name" value="ACYL CARRIER PROTEIN PHOSPHODIESTERASE"/>
    <property type="match status" value="1"/>
</dbReference>
<accession>A0ABT7Y9H3</accession>
<keyword evidence="5" id="KW-1185">Reference proteome</keyword>
<organism evidence="4 5">
    <name type="scientific">Algoriphagus sediminis</name>
    <dbReference type="NCBI Taxonomy" id="3057113"/>
    <lineage>
        <taxon>Bacteria</taxon>
        <taxon>Pseudomonadati</taxon>
        <taxon>Bacteroidota</taxon>
        <taxon>Cytophagia</taxon>
        <taxon>Cytophagales</taxon>
        <taxon>Cyclobacteriaceae</taxon>
        <taxon>Algoriphagus</taxon>
    </lineage>
</organism>
<protein>
    <submittedName>
        <fullName evidence="4">ACP phosphodiesterase</fullName>
    </submittedName>
</protein>
<name>A0ABT7Y9H3_9BACT</name>
<dbReference type="Pfam" id="PF04336">
    <property type="entry name" value="ACP_PD"/>
    <property type="match status" value="1"/>
</dbReference>
<dbReference type="PANTHER" id="PTHR38764:SF1">
    <property type="entry name" value="ACYL CARRIER PROTEIN PHOSPHODIESTERASE"/>
    <property type="match status" value="1"/>
</dbReference>
<proteinExistence type="predicted"/>
<evidence type="ECO:0000313" key="4">
    <source>
        <dbReference type="EMBL" id="MDN3203176.1"/>
    </source>
</evidence>
<evidence type="ECO:0000256" key="2">
    <source>
        <dbReference type="ARBA" id="ARBA00022801"/>
    </source>
</evidence>
<dbReference type="InterPro" id="IPR007431">
    <property type="entry name" value="ACP_PD"/>
</dbReference>
<keyword evidence="2" id="KW-0378">Hydrolase</keyword>
<sequence length="201" mass="23833">MNYLAHAFLSFDQEQVLVGNFIGDFVKGNSLDSYPEGIQVGVFLHRRIDAYTDSHPLVKAGQSYLKPHFGRYSTVITDIFFDYYLANNWSKYSAEPLEKFIDRTYRTMHKYRELLPERFMGMFHYMSKQNWLLQYAKIEGMQSSLTGLSKRTRFDSKMEQAHLYLLEFEAEFEVIFLAFFEDLISFAKRKLKEIELEYGCH</sequence>
<evidence type="ECO:0000313" key="5">
    <source>
        <dbReference type="Proteomes" id="UP001171916"/>
    </source>
</evidence>
<keyword evidence="3" id="KW-0443">Lipid metabolism</keyword>
<dbReference type="RefSeq" id="WP_289998740.1">
    <property type="nucleotide sequence ID" value="NZ_JAUEPH010000002.1"/>
</dbReference>
<dbReference type="Proteomes" id="UP001171916">
    <property type="component" value="Unassembled WGS sequence"/>
</dbReference>